<accession>A0AA87Z9Z3</accession>
<evidence type="ECO:0000313" key="3">
    <source>
        <dbReference type="Proteomes" id="UP001187192"/>
    </source>
</evidence>
<dbReference type="InterPro" id="IPR058352">
    <property type="entry name" value="DUF8039"/>
</dbReference>
<protein>
    <recommendedName>
        <fullName evidence="1">DUF8039 domain-containing protein</fullName>
    </recommendedName>
</protein>
<dbReference type="Pfam" id="PF26133">
    <property type="entry name" value="DUF8039"/>
    <property type="match status" value="1"/>
</dbReference>
<gene>
    <name evidence="2" type="ORF">TIFTF001_041189</name>
</gene>
<dbReference type="PANTHER" id="PTHR33018:SF34">
    <property type="entry name" value="OS02G0472350 PROTEIN"/>
    <property type="match status" value="1"/>
</dbReference>
<keyword evidence="3" id="KW-1185">Reference proteome</keyword>
<dbReference type="PANTHER" id="PTHR33018">
    <property type="entry name" value="OS10G0338966 PROTEIN-RELATED"/>
    <property type="match status" value="1"/>
</dbReference>
<dbReference type="EMBL" id="BTGU01001741">
    <property type="protein sequence ID" value="GMN28565.1"/>
    <property type="molecule type" value="Genomic_DNA"/>
</dbReference>
<dbReference type="InterPro" id="IPR038765">
    <property type="entry name" value="Papain-like_cys_pep_sf"/>
</dbReference>
<dbReference type="Proteomes" id="UP001187192">
    <property type="component" value="Unassembled WGS sequence"/>
</dbReference>
<name>A0AA87Z9Z3_FICCA</name>
<dbReference type="AlphaFoldDB" id="A0AA87Z9Z3"/>
<reference evidence="2" key="1">
    <citation type="submission" date="2023-07" db="EMBL/GenBank/DDBJ databases">
        <title>draft genome sequence of fig (Ficus carica).</title>
        <authorList>
            <person name="Takahashi T."/>
            <person name="Nishimura K."/>
        </authorList>
    </citation>
    <scope>NUCLEOTIDE SEQUENCE</scope>
</reference>
<evidence type="ECO:0000313" key="2">
    <source>
        <dbReference type="EMBL" id="GMN28565.1"/>
    </source>
</evidence>
<feature type="domain" description="DUF8039" evidence="1">
    <location>
        <begin position="32"/>
        <end position="89"/>
    </location>
</feature>
<organism evidence="2 3">
    <name type="scientific">Ficus carica</name>
    <name type="common">Common fig</name>
    <dbReference type="NCBI Taxonomy" id="3494"/>
    <lineage>
        <taxon>Eukaryota</taxon>
        <taxon>Viridiplantae</taxon>
        <taxon>Streptophyta</taxon>
        <taxon>Embryophyta</taxon>
        <taxon>Tracheophyta</taxon>
        <taxon>Spermatophyta</taxon>
        <taxon>Magnoliopsida</taxon>
        <taxon>eudicotyledons</taxon>
        <taxon>Gunneridae</taxon>
        <taxon>Pentapetalae</taxon>
        <taxon>rosids</taxon>
        <taxon>fabids</taxon>
        <taxon>Rosales</taxon>
        <taxon>Moraceae</taxon>
        <taxon>Ficeae</taxon>
        <taxon>Ficus</taxon>
    </lineage>
</organism>
<proteinExistence type="predicted"/>
<evidence type="ECO:0000259" key="1">
    <source>
        <dbReference type="Pfam" id="PF26133"/>
    </source>
</evidence>
<sequence>MPVDSQEYKLYIFDEVYGGQLLVVLGRAWLESLPTDTMYGIPLGEGNVRVSINVPKLKKAALPIPTCEATIVDDAVNGFVAWPKTLVELDTSMNKASRGPSTFLTQQLAENKAKKRLEIKRSTLELNSMHQGNQIEVPIPYTIMGFEMPVFLSFDDIYEFINLQEISANCILVYMRYLEELCRINGQAEKFVFVSPTLISLVRIDTEDAGMRERANSLISFLRDAPKGQLYLVPHNRGRHWVLGVIDP</sequence>
<dbReference type="SUPFAM" id="SSF54001">
    <property type="entry name" value="Cysteine proteinases"/>
    <property type="match status" value="1"/>
</dbReference>
<comment type="caution">
    <text evidence="2">The sequence shown here is derived from an EMBL/GenBank/DDBJ whole genome shotgun (WGS) entry which is preliminary data.</text>
</comment>